<keyword evidence="2" id="KW-0812">Transmembrane</keyword>
<evidence type="ECO:0000256" key="1">
    <source>
        <dbReference type="ARBA" id="ARBA00022448"/>
    </source>
</evidence>
<evidence type="ECO:0000256" key="2">
    <source>
        <dbReference type="SAM" id="Phobius"/>
    </source>
</evidence>
<evidence type="ECO:0000313" key="4">
    <source>
        <dbReference type="Proteomes" id="UP000290289"/>
    </source>
</evidence>
<evidence type="ECO:0000313" key="3">
    <source>
        <dbReference type="EMBL" id="RXI03328.1"/>
    </source>
</evidence>
<gene>
    <name evidence="3" type="ORF">DVH24_003980</name>
</gene>
<proteinExistence type="predicted"/>
<keyword evidence="1" id="KW-0813">Transport</keyword>
<dbReference type="PANTHER" id="PTHR13414">
    <property type="entry name" value="HUEL-CATION TRANSPORTER"/>
    <property type="match status" value="1"/>
</dbReference>
<dbReference type="Proteomes" id="UP000290289">
    <property type="component" value="Chromosome 3"/>
</dbReference>
<keyword evidence="2" id="KW-0472">Membrane</keyword>
<dbReference type="InterPro" id="IPR040177">
    <property type="entry name" value="SLC30A9"/>
</dbReference>
<dbReference type="GO" id="GO:0006882">
    <property type="term" value="P:intracellular zinc ion homeostasis"/>
    <property type="evidence" value="ECO:0007669"/>
    <property type="project" value="TreeGrafter"/>
</dbReference>
<organism evidence="3 4">
    <name type="scientific">Malus domestica</name>
    <name type="common">Apple</name>
    <name type="synonym">Pyrus malus</name>
    <dbReference type="NCBI Taxonomy" id="3750"/>
    <lineage>
        <taxon>Eukaryota</taxon>
        <taxon>Viridiplantae</taxon>
        <taxon>Streptophyta</taxon>
        <taxon>Embryophyta</taxon>
        <taxon>Tracheophyta</taxon>
        <taxon>Spermatophyta</taxon>
        <taxon>Magnoliopsida</taxon>
        <taxon>eudicotyledons</taxon>
        <taxon>Gunneridae</taxon>
        <taxon>Pentapetalae</taxon>
        <taxon>rosids</taxon>
        <taxon>fabids</taxon>
        <taxon>Rosales</taxon>
        <taxon>Rosaceae</taxon>
        <taxon>Amygdaloideae</taxon>
        <taxon>Maleae</taxon>
        <taxon>Malus</taxon>
    </lineage>
</organism>
<name>A0A498K7F1_MALDO</name>
<dbReference type="AlphaFoldDB" id="A0A498K7F1"/>
<protein>
    <submittedName>
        <fullName evidence="3">Uncharacterized protein</fullName>
    </submittedName>
</protein>
<keyword evidence="2" id="KW-1133">Transmembrane helix</keyword>
<accession>A0A498K7F1</accession>
<dbReference type="GO" id="GO:0008324">
    <property type="term" value="F:monoatomic cation transmembrane transporter activity"/>
    <property type="evidence" value="ECO:0007669"/>
    <property type="project" value="InterPro"/>
</dbReference>
<comment type="caution">
    <text evidence="3">The sequence shown here is derived from an EMBL/GenBank/DDBJ whole genome shotgun (WGS) entry which is preliminary data.</text>
</comment>
<feature type="transmembrane region" description="Helical" evidence="2">
    <location>
        <begin position="65"/>
        <end position="88"/>
    </location>
</feature>
<dbReference type="STRING" id="3750.A0A498K7F1"/>
<dbReference type="GO" id="GO:0006829">
    <property type="term" value="P:zinc ion transport"/>
    <property type="evidence" value="ECO:0007669"/>
    <property type="project" value="InterPro"/>
</dbReference>
<feature type="transmembrane region" description="Helical" evidence="2">
    <location>
        <begin position="100"/>
        <end position="122"/>
    </location>
</feature>
<dbReference type="PANTHER" id="PTHR13414:SF9">
    <property type="entry name" value="PROTON-COUPLED ZINC ANTIPORTER SLC30A9, MITOCHONDRIAL"/>
    <property type="match status" value="1"/>
</dbReference>
<sequence length="175" mass="18992">MESSNRESVELVDGMSKRHNYNWNSHSISCAVWNAHMRCGMLKLMHHLVLQIHDRDWHPIGDTKFVWSLISSVGIFYLGSGATIIHGVQNLWTSQPLPTIKYAPLVIGGSFIIEGASLLVAIQDVKKGAAAEGIKLRDLIWRGHDPTSGAVLAEDGAAVTGLAIATASLVAVKRT</sequence>
<keyword evidence="4" id="KW-1185">Reference proteome</keyword>
<dbReference type="GO" id="GO:0005783">
    <property type="term" value="C:endoplasmic reticulum"/>
    <property type="evidence" value="ECO:0007669"/>
    <property type="project" value="TreeGrafter"/>
</dbReference>
<dbReference type="EMBL" id="RDQH01000329">
    <property type="protein sequence ID" value="RXI03328.1"/>
    <property type="molecule type" value="Genomic_DNA"/>
</dbReference>
<reference evidence="3 4" key="1">
    <citation type="submission" date="2018-10" db="EMBL/GenBank/DDBJ databases">
        <title>A high-quality apple genome assembly.</title>
        <authorList>
            <person name="Hu J."/>
        </authorList>
    </citation>
    <scope>NUCLEOTIDE SEQUENCE [LARGE SCALE GENOMIC DNA]</scope>
    <source>
        <strain evidence="4">cv. HFTH1</strain>
        <tissue evidence="3">Young leaf</tissue>
    </source>
</reference>